<sequence length="147" mass="16590">MFSQNMGFAYNFQPDQGTVDPNSPELFKENLRLIHDHVTNLRLHSQRASAGIKNAYRESHPSQTQDHINNVKQLLDVLEDLLRQTGIGALPLLEPDASGQIQPQTEAQLMDQAEKGVKYHFEQLKRAQESAAVVANLLGIDHRPQNR</sequence>
<accession>A0A8H7C1J6</accession>
<proteinExistence type="predicted"/>
<dbReference type="AlphaFoldDB" id="A0A8H7C1J6"/>
<protein>
    <submittedName>
        <fullName evidence="1">Uncharacterized protein</fullName>
    </submittedName>
</protein>
<name>A0A8H7C1J6_AGABI</name>
<comment type="caution">
    <text evidence="1">The sequence shown here is derived from an EMBL/GenBank/DDBJ whole genome shotgun (WGS) entry which is preliminary data.</text>
</comment>
<evidence type="ECO:0000313" key="1">
    <source>
        <dbReference type="EMBL" id="KAF7760636.1"/>
    </source>
</evidence>
<dbReference type="Proteomes" id="UP000629468">
    <property type="component" value="Unassembled WGS sequence"/>
</dbReference>
<dbReference type="EMBL" id="JABXXO010000014">
    <property type="protein sequence ID" value="KAF7760636.1"/>
    <property type="molecule type" value="Genomic_DNA"/>
</dbReference>
<gene>
    <name evidence="1" type="ORF">Agabi119p4_10045</name>
</gene>
<reference evidence="1 2" key="1">
    <citation type="journal article" name="Sci. Rep.">
        <title>Telomere-to-telomere assembled and centromere annotated genomes of the two main subspecies of the button mushroom Agaricus bisporus reveal especially polymorphic chromosome ends.</title>
        <authorList>
            <person name="Sonnenberg A.S.M."/>
            <person name="Sedaghat-Telgerd N."/>
            <person name="Lavrijssen B."/>
            <person name="Ohm R.A."/>
            <person name="Hendrickx P.M."/>
            <person name="Scholtmeijer K."/>
            <person name="Baars J.J.P."/>
            <person name="van Peer A."/>
        </authorList>
    </citation>
    <scope>NUCLEOTIDE SEQUENCE [LARGE SCALE GENOMIC DNA]</scope>
    <source>
        <strain evidence="1 2">H119_p4</strain>
    </source>
</reference>
<evidence type="ECO:0000313" key="2">
    <source>
        <dbReference type="Proteomes" id="UP000629468"/>
    </source>
</evidence>
<organism evidence="1 2">
    <name type="scientific">Agaricus bisporus var. burnettii</name>
    <dbReference type="NCBI Taxonomy" id="192524"/>
    <lineage>
        <taxon>Eukaryota</taxon>
        <taxon>Fungi</taxon>
        <taxon>Dikarya</taxon>
        <taxon>Basidiomycota</taxon>
        <taxon>Agaricomycotina</taxon>
        <taxon>Agaricomycetes</taxon>
        <taxon>Agaricomycetidae</taxon>
        <taxon>Agaricales</taxon>
        <taxon>Agaricineae</taxon>
        <taxon>Agaricaceae</taxon>
        <taxon>Agaricus</taxon>
    </lineage>
</organism>